<evidence type="ECO:0000313" key="11">
    <source>
        <dbReference type="Proteomes" id="UP000002774"/>
    </source>
</evidence>
<organism evidence="10 11">
    <name type="scientific">Mucilaginibacter paludis DSM 18603</name>
    <dbReference type="NCBI Taxonomy" id="714943"/>
    <lineage>
        <taxon>Bacteria</taxon>
        <taxon>Pseudomonadati</taxon>
        <taxon>Bacteroidota</taxon>
        <taxon>Sphingobacteriia</taxon>
        <taxon>Sphingobacteriales</taxon>
        <taxon>Sphingobacteriaceae</taxon>
        <taxon>Mucilaginibacter</taxon>
    </lineage>
</organism>
<keyword evidence="8" id="KW-0961">Cell wall biogenesis/degradation</keyword>
<dbReference type="InterPro" id="IPR009045">
    <property type="entry name" value="Zn_M74/Hedgehog-like"/>
</dbReference>
<name>H1Y6Q9_9SPHI</name>
<comment type="function">
    <text evidence="9">Catalyzes hydrolysis of the D-alanyl-D-alanine dipeptide.</text>
</comment>
<keyword evidence="11" id="KW-1185">Reference proteome</keyword>
<dbReference type="HOGENOM" id="CLU_060744_1_2_10"/>
<evidence type="ECO:0000256" key="2">
    <source>
        <dbReference type="ARBA" id="ARBA00022670"/>
    </source>
</evidence>
<dbReference type="GO" id="GO:0160237">
    <property type="term" value="F:D-Ala-D-Ala dipeptidase activity"/>
    <property type="evidence" value="ECO:0007669"/>
    <property type="project" value="UniProtKB-EC"/>
</dbReference>
<keyword evidence="7 9" id="KW-0482">Metalloprotease</keyword>
<evidence type="ECO:0000313" key="10">
    <source>
        <dbReference type="EMBL" id="EHQ26851.1"/>
    </source>
</evidence>
<evidence type="ECO:0000256" key="9">
    <source>
        <dbReference type="HAMAP-Rule" id="MF_01924"/>
    </source>
</evidence>
<keyword evidence="2 9" id="KW-0645">Protease</keyword>
<evidence type="ECO:0000256" key="6">
    <source>
        <dbReference type="ARBA" id="ARBA00022997"/>
    </source>
</evidence>
<feature type="binding site" evidence="9">
    <location>
        <position position="136"/>
    </location>
    <ligand>
        <name>Zn(2+)</name>
        <dbReference type="ChEBI" id="CHEBI:29105"/>
        <note>catalytic</note>
    </ligand>
</feature>
<protein>
    <recommendedName>
        <fullName evidence="9">D-alanyl-D-alanine dipeptidase</fullName>
        <shortName evidence="9">D-Ala-D-Ala dipeptidase</shortName>
        <ecNumber evidence="9">3.4.13.22</ecNumber>
    </recommendedName>
</protein>
<comment type="similarity">
    <text evidence="9">Belongs to the peptidase M15D family.</text>
</comment>
<dbReference type="InterPro" id="IPR000755">
    <property type="entry name" value="A_A_dipeptidase"/>
</dbReference>
<evidence type="ECO:0000256" key="1">
    <source>
        <dbReference type="ARBA" id="ARBA00001362"/>
    </source>
</evidence>
<dbReference type="STRING" id="714943.Mucpa_2739"/>
<evidence type="ECO:0000256" key="7">
    <source>
        <dbReference type="ARBA" id="ARBA00023049"/>
    </source>
</evidence>
<keyword evidence="6 9" id="KW-0224">Dipeptidase</keyword>
<dbReference type="EMBL" id="CM001403">
    <property type="protein sequence ID" value="EHQ26851.1"/>
    <property type="molecule type" value="Genomic_DNA"/>
</dbReference>
<dbReference type="GO" id="GO:0008237">
    <property type="term" value="F:metallopeptidase activity"/>
    <property type="evidence" value="ECO:0007669"/>
    <property type="project" value="UniProtKB-KW"/>
</dbReference>
<evidence type="ECO:0000256" key="5">
    <source>
        <dbReference type="ARBA" id="ARBA00022833"/>
    </source>
</evidence>
<dbReference type="SUPFAM" id="SSF55166">
    <property type="entry name" value="Hedgehog/DD-peptidase"/>
    <property type="match status" value="1"/>
</dbReference>
<comment type="cofactor">
    <cofactor evidence="9">
        <name>Zn(2+)</name>
        <dbReference type="ChEBI" id="CHEBI:29105"/>
    </cofactor>
    <text evidence="9">Binds 1 zinc ion per subunit.</text>
</comment>
<feature type="binding site" evidence="9">
    <location>
        <position position="143"/>
    </location>
    <ligand>
        <name>Zn(2+)</name>
        <dbReference type="ChEBI" id="CHEBI:29105"/>
        <note>catalytic</note>
    </ligand>
</feature>
<dbReference type="PANTHER" id="PTHR43126:SF1">
    <property type="entry name" value="D-ALANYL-D-ALANINE DIPEPTIDASE"/>
    <property type="match status" value="1"/>
</dbReference>
<dbReference type="CDD" id="cd14840">
    <property type="entry name" value="D-Ala-D-Ala_dipeptidase_Aad"/>
    <property type="match status" value="1"/>
</dbReference>
<comment type="catalytic activity">
    <reaction evidence="1 9">
        <text>D-alanyl-D-alanine + H2O = 2 D-alanine</text>
        <dbReference type="Rhea" id="RHEA:20661"/>
        <dbReference type="ChEBI" id="CHEBI:15377"/>
        <dbReference type="ChEBI" id="CHEBI:57416"/>
        <dbReference type="ChEBI" id="CHEBI:57822"/>
        <dbReference type="EC" id="3.4.13.22"/>
    </reaction>
</comment>
<dbReference type="EC" id="3.4.13.22" evidence="9"/>
<dbReference type="AlphaFoldDB" id="H1Y6Q9"/>
<dbReference type="Pfam" id="PF01427">
    <property type="entry name" value="Peptidase_M15"/>
    <property type="match status" value="1"/>
</dbReference>
<evidence type="ECO:0000256" key="3">
    <source>
        <dbReference type="ARBA" id="ARBA00022723"/>
    </source>
</evidence>
<keyword evidence="5 9" id="KW-0862">Zinc</keyword>
<dbReference type="PANTHER" id="PTHR43126">
    <property type="entry name" value="D-ALANYL-D-ALANINE DIPEPTIDASE"/>
    <property type="match status" value="1"/>
</dbReference>
<dbReference type="Gene3D" id="3.30.1380.10">
    <property type="match status" value="1"/>
</dbReference>
<gene>
    <name evidence="10" type="ORF">Mucpa_2739</name>
</gene>
<evidence type="ECO:0000256" key="8">
    <source>
        <dbReference type="ARBA" id="ARBA00023316"/>
    </source>
</evidence>
<dbReference type="GO" id="GO:0008270">
    <property type="term" value="F:zinc ion binding"/>
    <property type="evidence" value="ECO:0007669"/>
    <property type="project" value="UniProtKB-UniRule"/>
</dbReference>
<dbReference type="GO" id="GO:0071555">
    <property type="term" value="P:cell wall organization"/>
    <property type="evidence" value="ECO:0007669"/>
    <property type="project" value="UniProtKB-KW"/>
</dbReference>
<accession>H1Y6Q9</accession>
<dbReference type="Proteomes" id="UP000002774">
    <property type="component" value="Chromosome"/>
</dbReference>
<dbReference type="GO" id="GO:0006508">
    <property type="term" value="P:proteolysis"/>
    <property type="evidence" value="ECO:0007669"/>
    <property type="project" value="UniProtKB-KW"/>
</dbReference>
<sequence>MRYPALILLLFTVWQLSAQNYRDSLHVAGKAQYLAQVSKDHNKALVEIKKYIPAIQLDIRYATTDNFMHQRMYTQARAFTRLPVAKALMLVMADLKEKGLGIKVYDGYRPYAVTEKFYEKASDKHFVADPKKGSKHNRGCALDLSLIDLKTGKELEMPTSFDSFSPKAAADYTALPQQVIQNRELLKSVMQSHGFKVLSNEWWHFDFNGWQNFELLDVPFNQL</sequence>
<dbReference type="HAMAP" id="MF_01924">
    <property type="entry name" value="A_A_dipeptidase"/>
    <property type="match status" value="1"/>
</dbReference>
<keyword evidence="4 9" id="KW-0378">Hydrolase</keyword>
<dbReference type="eggNOG" id="COG2173">
    <property type="taxonomic scope" value="Bacteria"/>
</dbReference>
<feature type="site" description="Transition state stabilizer" evidence="9">
    <location>
        <position position="109"/>
    </location>
</feature>
<evidence type="ECO:0000256" key="4">
    <source>
        <dbReference type="ARBA" id="ARBA00022801"/>
    </source>
</evidence>
<feature type="binding site" evidence="9">
    <location>
        <position position="204"/>
    </location>
    <ligand>
        <name>Zn(2+)</name>
        <dbReference type="ChEBI" id="CHEBI:29105"/>
        <note>catalytic</note>
    </ligand>
</feature>
<dbReference type="RefSeq" id="WP_008507061.1">
    <property type="nucleotide sequence ID" value="NZ_CM001403.1"/>
</dbReference>
<feature type="active site" description="Proton donor/acceptor" evidence="9">
    <location>
        <position position="201"/>
    </location>
</feature>
<reference evidence="10" key="1">
    <citation type="submission" date="2011-09" db="EMBL/GenBank/DDBJ databases">
        <title>The permanent draft genome of Mucilaginibacter paludis DSM 18603.</title>
        <authorList>
            <consortium name="US DOE Joint Genome Institute (JGI-PGF)"/>
            <person name="Lucas S."/>
            <person name="Han J."/>
            <person name="Lapidus A."/>
            <person name="Bruce D."/>
            <person name="Goodwin L."/>
            <person name="Pitluck S."/>
            <person name="Peters L."/>
            <person name="Kyrpides N."/>
            <person name="Mavromatis K."/>
            <person name="Ivanova N."/>
            <person name="Mikhailova N."/>
            <person name="Held B."/>
            <person name="Detter J.C."/>
            <person name="Tapia R."/>
            <person name="Han C."/>
            <person name="Land M."/>
            <person name="Hauser L."/>
            <person name="Markowitz V."/>
            <person name="Cheng J.-F."/>
            <person name="Hugenholtz P."/>
            <person name="Woyke T."/>
            <person name="Wu D."/>
            <person name="Tindall B."/>
            <person name="Brambilla E."/>
            <person name="Klenk H.-P."/>
            <person name="Eisen J.A."/>
        </authorList>
    </citation>
    <scope>NUCLEOTIDE SEQUENCE [LARGE SCALE GENOMIC DNA]</scope>
    <source>
        <strain evidence="10">DSM 18603</strain>
    </source>
</reference>
<dbReference type="OrthoDB" id="9801430at2"/>
<keyword evidence="3 9" id="KW-0479">Metal-binding</keyword>
<proteinExistence type="inferred from homology"/>